<proteinExistence type="predicted"/>
<name>A0ABR3ISF3_9AGAR</name>
<keyword evidence="3" id="KW-1185">Reference proteome</keyword>
<sequence length="259" mass="28855">MSSAPESPQSRRRRSSFIPSLPTTHEMSPSQARSSQARTSLLAANFEPMQALYHYYHLDLPIDPPSTQLPPTITFPVTREGHMPTHALALLEPNANPAQALIVPVDARLYMQGFRTEVLPPPLSGVPLPAPHRAPSSNTPVITLPVVPISVPHIHSMPLLLLFGLAFETNINNMASRLLPSQVIDEFPHAAAMSQRMAAHLSDEQLHAYVTFNKGLWKNILSLGLRDTQIMEHVQTVWNVTAEAVRVRQRSQGERYLRR</sequence>
<feature type="compositionally biased region" description="Polar residues" evidence="1">
    <location>
        <begin position="23"/>
        <end position="36"/>
    </location>
</feature>
<reference evidence="3" key="1">
    <citation type="submission" date="2024-06" db="EMBL/GenBank/DDBJ databases">
        <title>Multi-omics analyses provide insights into the biosynthesis of the anticancer antibiotic pleurotin in Hohenbuehelia grisea.</title>
        <authorList>
            <person name="Weaver J.A."/>
            <person name="Alberti F."/>
        </authorList>
    </citation>
    <scope>NUCLEOTIDE SEQUENCE [LARGE SCALE GENOMIC DNA]</scope>
    <source>
        <strain evidence="3">T-177</strain>
    </source>
</reference>
<feature type="region of interest" description="Disordered" evidence="1">
    <location>
        <begin position="1"/>
        <end position="36"/>
    </location>
</feature>
<comment type="caution">
    <text evidence="2">The sequence shown here is derived from an EMBL/GenBank/DDBJ whole genome shotgun (WGS) entry which is preliminary data.</text>
</comment>
<protein>
    <submittedName>
        <fullName evidence="2">Uncharacterized protein</fullName>
    </submittedName>
</protein>
<gene>
    <name evidence="2" type="ORF">HGRIS_012491</name>
</gene>
<evidence type="ECO:0000256" key="1">
    <source>
        <dbReference type="SAM" id="MobiDB-lite"/>
    </source>
</evidence>
<evidence type="ECO:0000313" key="3">
    <source>
        <dbReference type="Proteomes" id="UP001556367"/>
    </source>
</evidence>
<accession>A0ABR3ISF3</accession>
<dbReference type="EMBL" id="JASNQZ010000015">
    <property type="protein sequence ID" value="KAL0946232.1"/>
    <property type="molecule type" value="Genomic_DNA"/>
</dbReference>
<evidence type="ECO:0000313" key="2">
    <source>
        <dbReference type="EMBL" id="KAL0946232.1"/>
    </source>
</evidence>
<dbReference type="Proteomes" id="UP001556367">
    <property type="component" value="Unassembled WGS sequence"/>
</dbReference>
<organism evidence="2 3">
    <name type="scientific">Hohenbuehelia grisea</name>
    <dbReference type="NCBI Taxonomy" id="104357"/>
    <lineage>
        <taxon>Eukaryota</taxon>
        <taxon>Fungi</taxon>
        <taxon>Dikarya</taxon>
        <taxon>Basidiomycota</taxon>
        <taxon>Agaricomycotina</taxon>
        <taxon>Agaricomycetes</taxon>
        <taxon>Agaricomycetidae</taxon>
        <taxon>Agaricales</taxon>
        <taxon>Pleurotineae</taxon>
        <taxon>Pleurotaceae</taxon>
        <taxon>Hohenbuehelia</taxon>
    </lineage>
</organism>